<dbReference type="Gene3D" id="1.25.40.410">
    <property type="match status" value="1"/>
</dbReference>
<dbReference type="FunFam" id="1.25.40.410:FF:000002">
    <property type="entry name" value="Dedicator of cytokinesis protein 7"/>
    <property type="match status" value="1"/>
</dbReference>
<evidence type="ECO:0000313" key="8">
    <source>
        <dbReference type="Ensembl" id="ENSCCRP00000015526.2"/>
    </source>
</evidence>
<evidence type="ECO:0000259" key="6">
    <source>
        <dbReference type="PROSITE" id="PS51650"/>
    </source>
</evidence>
<dbReference type="PANTHER" id="PTHR23317">
    <property type="entry name" value="DEDICATOR OF CYTOKINESIS DOCK"/>
    <property type="match status" value="1"/>
</dbReference>
<accession>A0A8C1AB89</accession>
<feature type="chain" id="PRO_5039940131" evidence="5">
    <location>
        <begin position="36"/>
        <end position="1776"/>
    </location>
</feature>
<dbReference type="InterPro" id="IPR035892">
    <property type="entry name" value="C2_domain_sf"/>
</dbReference>
<dbReference type="GO" id="GO:0007264">
    <property type="term" value="P:small GTPase-mediated signal transduction"/>
    <property type="evidence" value="ECO:0007669"/>
    <property type="project" value="InterPro"/>
</dbReference>
<dbReference type="GeneTree" id="ENSGT00940000155661"/>
<keyword evidence="2" id="KW-0344">Guanine-nucleotide releasing factor</keyword>
<dbReference type="Pfam" id="PF11878">
    <property type="entry name" value="DOCK_C-D_N"/>
    <property type="match status" value="1"/>
</dbReference>
<dbReference type="PANTHER" id="PTHR23317:SF78">
    <property type="entry name" value="DEDICATOR OF CYTOKINESIS PROTEIN 7"/>
    <property type="match status" value="1"/>
</dbReference>
<reference evidence="8" key="1">
    <citation type="submission" date="2025-08" db="UniProtKB">
        <authorList>
            <consortium name="Ensembl"/>
        </authorList>
    </citation>
    <scope>IDENTIFICATION</scope>
</reference>
<dbReference type="InterPro" id="IPR046769">
    <property type="entry name" value="DOCKER_Lobe_A"/>
</dbReference>
<dbReference type="CDD" id="cd08696">
    <property type="entry name" value="C2_Dock-C"/>
    <property type="match status" value="1"/>
</dbReference>
<evidence type="ECO:0000256" key="3">
    <source>
        <dbReference type="PROSITE-ProRule" id="PRU00983"/>
    </source>
</evidence>
<dbReference type="InterPro" id="IPR043161">
    <property type="entry name" value="DOCK_C_lobe_A"/>
</dbReference>
<dbReference type="InterPro" id="IPR026791">
    <property type="entry name" value="DOCK"/>
</dbReference>
<dbReference type="PROSITE" id="PS51257">
    <property type="entry name" value="PROKAR_LIPOPROTEIN"/>
    <property type="match status" value="1"/>
</dbReference>
<dbReference type="Ensembl" id="ENSCCRT00000016960.2">
    <property type="protein sequence ID" value="ENSCCRP00000015526.2"/>
    <property type="gene ID" value="ENSCCRG00000003567.2"/>
</dbReference>
<evidence type="ECO:0000259" key="7">
    <source>
        <dbReference type="PROSITE" id="PS51651"/>
    </source>
</evidence>
<evidence type="ECO:0000256" key="4">
    <source>
        <dbReference type="SAM" id="MobiDB-lite"/>
    </source>
</evidence>
<dbReference type="InterPro" id="IPR021816">
    <property type="entry name" value="DOCK_C/D_N"/>
</dbReference>
<dbReference type="InterPro" id="IPR027357">
    <property type="entry name" value="DOCKER_dom"/>
</dbReference>
<evidence type="ECO:0000256" key="2">
    <source>
        <dbReference type="ARBA" id="ARBA00022658"/>
    </source>
</evidence>
<organism evidence="8 9">
    <name type="scientific">Cyprinus carpio carpio</name>
    <dbReference type="NCBI Taxonomy" id="630221"/>
    <lineage>
        <taxon>Eukaryota</taxon>
        <taxon>Metazoa</taxon>
        <taxon>Chordata</taxon>
        <taxon>Craniata</taxon>
        <taxon>Vertebrata</taxon>
        <taxon>Euteleostomi</taxon>
        <taxon>Actinopterygii</taxon>
        <taxon>Neopterygii</taxon>
        <taxon>Teleostei</taxon>
        <taxon>Ostariophysi</taxon>
        <taxon>Cypriniformes</taxon>
        <taxon>Cyprinidae</taxon>
        <taxon>Cyprininae</taxon>
        <taxon>Cyprinus</taxon>
    </lineage>
</organism>
<dbReference type="InterPro" id="IPR027007">
    <property type="entry name" value="C2_DOCK-type_domain"/>
</dbReference>
<sequence length="1776" mass="201323">MWKKSQQPSCFLSLLACWLMLINICVLLFSRTVAAEVRKQIAGQYGGSPQLLKNLSVGGNIPLTEAVEPVDFEEYLITHPPLIESGPLRDLIEFPPDDIEVLYTPRECRTLGQAVPEEGENDPHVRDCVRSYTEDWAIVNRKYHKLGTAFNPNTLDKQKERQRGLPKQVFESDELPDHSSYQDDQDDLKRRSMSIDDTPRGSWACSIFDLKNSQPDALLPHLLDRVPNEEIDHHNEDQRKSNRHRELFALHPALDEEEPIERHCVPDVPKEHFGQRLLVKCLSLKFEIEIEPIFASLALYDVKEKKKISENFYFDLNSEQTKAMLRPHIPSAAISTLARSAVFSITYPSQDVFFVIKLEKVLQQGDIGECAEPYMVFKESDAAKNKEKLEKLRSQSEQFCQRLGRYRMPFAWTAIHLMNIVNSAGSLERDTELEMGLSERKGSWSERRNSSIVGRRSLERTTSGDESCSLTSFRPATLTVTNFFKQEGDRLSDEDLYKFLADMRRPSSVLRRLRPITAQLKIDISPAPENPHYCLTPDLLQVKPYPDSRVRPTKEILEFPARDVYVPNTTYRNLLYVNPQSLNFANRQGSARNITVKVQFMNGEDPSNAMPVIFGKSSCAEYSKEAYTSVVYHNRSPDFHDEIKIKLPASLTDHHHILFTFYHVSCQQKQNTPLETPVGYTWIPMLQNGRLRTGHFCLPVSLEKPPQSYSVLSPDVPLPGMKWVDNHRGVFNVEVVAASTIHTQDQYLDKFFALVHALDEHMFPVRIGDMRIMENNLEAELKSSIAALNSSQLEPVVRFLHLLLDKLVLLMVRPPVIAGQIVNLGQASFEVMASIVNRLHKYLDTSQDMHGRNSLLSSYIHYVFRPGGLGGSVHYATMARSAVRPASLNLNRSRSLSNSNPDISGTPTSPDDEVRSIIGSKVELRHTDLYAVYLMVNGSLMAPSCSQLFHEELALQWVVSSGSVREGALQQAWFFFELMVKSIIHHLYFTDRLQSPRKNRFPERFMDDITALVSTIAGDIVSRFQKDLELVERLNTSLAFFLNDLLSVMDRGFVFSLIKTYWKQVSTKLYALQNPTLESLRLDFLRIICSHEHYVTLNLPFSLLTPPASPSPSVSSATSQSSGFSTQVQDQKIANMFELSVPFREQHYLAGLVLTELAVILDPEADGMFGLHKKVISVVHNLLSSHDSDPRYADFEVKARVALLYLPLIGIVMETLPQLHDFTGMLIDFCIRLMLYSEGNSMISQTVAMAIAGTSVPQMSRPSSFLLNPQATRQHGSFSAESSRSLLICLLWVLKNADEMVLQKWFTDLSVSQLNRLLDLLYLCVSCFEYKGKKAFERMNSLTFKKSKDMKAKLEEAILGSIGARQEMVRRSRGAFGSQENLRWRKDMTHWRQTSEKMDKTRAELEHEAIIDGNLATEANLIILDTLEIIVQTVSVTESKESILGGVLKVLLHSMACNQSALYLQHCFATQRALVSKFPELLFEEETEQCADLCLRLLRNCSSSISTIRAHASASLYLLMRQNFEIGNNFARVKMQVTMSLSSLVGTSQNFNEDFLRRSLKTILTYAEEDLELRETTFPDQVQDLVFNLHMILSDTVKMKEHQEDPEMLIDLMYRIAKGYQTSPDLRLTWLQNMAGKHSERNNHAEAAQCLVHSAALVAEYLSMLEDRKYLPVGCVTFQNISSNVLEESAVSDDVVSPDEEGICSGKYFTEAGLVGLLEQAASSFSMAGMYEAVNEVYKVLIPIHEANRDAKKLATIHGKLQEAFGKIVHQVNAYI</sequence>
<keyword evidence="1" id="KW-0597">Phosphoprotein</keyword>
<protein>
    <submittedName>
        <fullName evidence="8">Dedicator of cytokinesis 7</fullName>
    </submittedName>
</protein>
<feature type="domain" description="DOCKER" evidence="7">
    <location>
        <begin position="1618"/>
        <end position="1776"/>
    </location>
</feature>
<dbReference type="Gene3D" id="2.60.40.150">
    <property type="entry name" value="C2 domain"/>
    <property type="match status" value="1"/>
</dbReference>
<dbReference type="PROSITE" id="PS51650">
    <property type="entry name" value="C2_DOCK"/>
    <property type="match status" value="1"/>
</dbReference>
<evidence type="ECO:0000313" key="9">
    <source>
        <dbReference type="Proteomes" id="UP001108240"/>
    </source>
</evidence>
<feature type="signal peptide" evidence="5">
    <location>
        <begin position="1"/>
        <end position="35"/>
    </location>
</feature>
<feature type="region of interest" description="Disordered" evidence="4">
    <location>
        <begin position="892"/>
        <end position="912"/>
    </location>
</feature>
<proteinExistence type="inferred from homology"/>
<dbReference type="Pfam" id="PF06920">
    <property type="entry name" value="DHR-2_Lobe_A"/>
    <property type="match status" value="1"/>
</dbReference>
<keyword evidence="5" id="KW-0732">Signal</keyword>
<dbReference type="Pfam" id="PF14429">
    <property type="entry name" value="DOCK-C2"/>
    <property type="match status" value="1"/>
</dbReference>
<dbReference type="InterPro" id="IPR037808">
    <property type="entry name" value="C2_Dock-C"/>
</dbReference>
<dbReference type="GO" id="GO:0007409">
    <property type="term" value="P:axonogenesis"/>
    <property type="evidence" value="ECO:0007669"/>
    <property type="project" value="TreeGrafter"/>
</dbReference>
<reference evidence="8" key="2">
    <citation type="submission" date="2025-09" db="UniProtKB">
        <authorList>
            <consortium name="Ensembl"/>
        </authorList>
    </citation>
    <scope>IDENTIFICATION</scope>
</reference>
<evidence type="ECO:0000256" key="1">
    <source>
        <dbReference type="ARBA" id="ARBA00022553"/>
    </source>
</evidence>
<dbReference type="PROSITE" id="PS51651">
    <property type="entry name" value="DOCKER"/>
    <property type="match status" value="1"/>
</dbReference>
<keyword evidence="9" id="KW-1185">Reference proteome</keyword>
<dbReference type="GO" id="GO:0005085">
    <property type="term" value="F:guanyl-nucleotide exchange factor activity"/>
    <property type="evidence" value="ECO:0007669"/>
    <property type="project" value="UniProtKB-KW"/>
</dbReference>
<dbReference type="FunFam" id="2.60.40.150:FF:000022">
    <property type="entry name" value="Dedicator of cytokinesis protein 7"/>
    <property type="match status" value="1"/>
</dbReference>
<name>A0A8C1AB89_CYPCA</name>
<comment type="similarity">
    <text evidence="3">Belongs to the DOCK family.</text>
</comment>
<dbReference type="Proteomes" id="UP001108240">
    <property type="component" value="Unplaced"/>
</dbReference>
<feature type="compositionally biased region" description="Basic and acidic residues" evidence="4">
    <location>
        <begin position="175"/>
        <end position="195"/>
    </location>
</feature>
<feature type="region of interest" description="Disordered" evidence="4">
    <location>
        <begin position="149"/>
        <end position="195"/>
    </location>
</feature>
<feature type="domain" description="C2 DOCK-type" evidence="6">
    <location>
        <begin position="572"/>
        <end position="738"/>
    </location>
</feature>
<evidence type="ECO:0000256" key="5">
    <source>
        <dbReference type="SAM" id="SignalP"/>
    </source>
</evidence>